<evidence type="ECO:0000313" key="2">
    <source>
        <dbReference type="EMBL" id="GGA37940.1"/>
    </source>
</evidence>
<protein>
    <submittedName>
        <fullName evidence="2">Uncharacterized protein</fullName>
    </submittedName>
</protein>
<comment type="caution">
    <text evidence="2">The sequence shown here is derived from an EMBL/GenBank/DDBJ whole genome shotgun (WGS) entry which is preliminary data.</text>
</comment>
<evidence type="ECO:0000313" key="3">
    <source>
        <dbReference type="Proteomes" id="UP000618591"/>
    </source>
</evidence>
<keyword evidence="3" id="KW-1185">Reference proteome</keyword>
<feature type="transmembrane region" description="Helical" evidence="1">
    <location>
        <begin position="33"/>
        <end position="55"/>
    </location>
</feature>
<gene>
    <name evidence="2" type="ORF">GCM10011395_05320</name>
</gene>
<accession>A0ABQ1G6W3</accession>
<dbReference type="RefSeq" id="WP_188445294.1">
    <property type="nucleotide sequence ID" value="NZ_BMDW01000002.1"/>
</dbReference>
<proteinExistence type="predicted"/>
<dbReference type="Proteomes" id="UP000618591">
    <property type="component" value="Unassembled WGS sequence"/>
</dbReference>
<keyword evidence="1" id="KW-0472">Membrane</keyword>
<reference evidence="3" key="1">
    <citation type="journal article" date="2019" name="Int. J. Syst. Evol. Microbiol.">
        <title>The Global Catalogue of Microorganisms (GCM) 10K type strain sequencing project: providing services to taxonomists for standard genome sequencing and annotation.</title>
        <authorList>
            <consortium name="The Broad Institute Genomics Platform"/>
            <consortium name="The Broad Institute Genome Sequencing Center for Infectious Disease"/>
            <person name="Wu L."/>
            <person name="Ma J."/>
        </authorList>
    </citation>
    <scope>NUCLEOTIDE SEQUENCE [LARGE SCALE GENOMIC DNA]</scope>
    <source>
        <strain evidence="3">CGMCC 1.10106</strain>
    </source>
</reference>
<feature type="transmembrane region" description="Helical" evidence="1">
    <location>
        <begin position="7"/>
        <end position="27"/>
    </location>
</feature>
<keyword evidence="1" id="KW-1133">Transmembrane helix</keyword>
<dbReference type="EMBL" id="BMDW01000002">
    <property type="protein sequence ID" value="GGA37940.1"/>
    <property type="molecule type" value="Genomic_DNA"/>
</dbReference>
<evidence type="ECO:0000256" key="1">
    <source>
        <dbReference type="SAM" id="Phobius"/>
    </source>
</evidence>
<organism evidence="2 3">
    <name type="scientific">Sphingomonas psychrolutea</name>
    <dbReference type="NCBI Taxonomy" id="1259676"/>
    <lineage>
        <taxon>Bacteria</taxon>
        <taxon>Pseudomonadati</taxon>
        <taxon>Pseudomonadota</taxon>
        <taxon>Alphaproteobacteria</taxon>
        <taxon>Sphingomonadales</taxon>
        <taxon>Sphingomonadaceae</taxon>
        <taxon>Sphingomonas</taxon>
    </lineage>
</organism>
<sequence>MTTNSRVRFLPIVMIPAILPAVVMPAMRNYVPANMLAAAMGVSIGLAIVGLAWMIRGGCGCSDDI</sequence>
<name>A0ABQ1G6W3_9SPHN</name>
<keyword evidence="1" id="KW-0812">Transmembrane</keyword>